<gene>
    <name evidence="3" type="ORF">GCM10009416_40120</name>
</gene>
<dbReference type="EMBL" id="BAAAFZ010000065">
    <property type="protein sequence ID" value="GAA0597866.1"/>
    <property type="molecule type" value="Genomic_DNA"/>
</dbReference>
<evidence type="ECO:0000259" key="2">
    <source>
        <dbReference type="Pfam" id="PF02538"/>
    </source>
</evidence>
<protein>
    <submittedName>
        <fullName evidence="3">Hydantoinase B/oxoprolinase family protein</fullName>
    </submittedName>
</protein>
<keyword evidence="4" id="KW-1185">Reference proteome</keyword>
<name>A0ABP3QXX9_9PROT</name>
<dbReference type="PANTHER" id="PTHR11365">
    <property type="entry name" value="5-OXOPROLINASE RELATED"/>
    <property type="match status" value="1"/>
</dbReference>
<reference evidence="4" key="1">
    <citation type="journal article" date="2019" name="Int. J. Syst. Evol. Microbiol.">
        <title>The Global Catalogue of Microorganisms (GCM) 10K type strain sequencing project: providing services to taxonomists for standard genome sequencing and annotation.</title>
        <authorList>
            <consortium name="The Broad Institute Genomics Platform"/>
            <consortium name="The Broad Institute Genome Sequencing Center for Infectious Disease"/>
            <person name="Wu L."/>
            <person name="Ma J."/>
        </authorList>
    </citation>
    <scope>NUCLEOTIDE SEQUENCE [LARGE SCALE GENOMIC DNA]</scope>
    <source>
        <strain evidence="4">JCM 9933</strain>
    </source>
</reference>
<evidence type="ECO:0000313" key="4">
    <source>
        <dbReference type="Proteomes" id="UP001501588"/>
    </source>
</evidence>
<accession>A0ABP3QXX9</accession>
<dbReference type="InterPro" id="IPR003692">
    <property type="entry name" value="Hydantoinase_B"/>
</dbReference>
<evidence type="ECO:0000313" key="3">
    <source>
        <dbReference type="EMBL" id="GAA0597866.1"/>
    </source>
</evidence>
<evidence type="ECO:0000256" key="1">
    <source>
        <dbReference type="SAM" id="MobiDB-lite"/>
    </source>
</evidence>
<organism evidence="3 4">
    <name type="scientific">Craurococcus roseus</name>
    <dbReference type="NCBI Taxonomy" id="77585"/>
    <lineage>
        <taxon>Bacteria</taxon>
        <taxon>Pseudomonadati</taxon>
        <taxon>Pseudomonadota</taxon>
        <taxon>Alphaproteobacteria</taxon>
        <taxon>Acetobacterales</taxon>
        <taxon>Acetobacteraceae</taxon>
        <taxon>Craurococcus</taxon>
    </lineage>
</organism>
<dbReference type="Pfam" id="PF02538">
    <property type="entry name" value="Hydantoinase_B"/>
    <property type="match status" value="1"/>
</dbReference>
<dbReference type="RefSeq" id="WP_343897182.1">
    <property type="nucleotide sequence ID" value="NZ_BAAAFZ010000065.1"/>
</dbReference>
<sequence length="592" mass="63787">MPLPTRRRGEGGTPARWALPAAALTGRTAWPERPAMVNPPPADRPAPTGIDPVTLAVLDNRLRAIVEEMGEAMLRSSYSQILNSSRDFSIALCDAGCRLVAQADHIPVHVGAMPWAARAVADAFPDAREGDTFLLNDPYHGGSHLPDLTILVPVFAEGALRFWSVVRAHQSDIGGATHGGYNPGATEIWQEGLRVPPIRLGEDGGLREDLLRMLAANTRIPRDFRGDLMAMVGAARLGRERLSPLLAKHSAARLDAAVAAILDLSERHARRIVSTWPDGTWKGEAFLDDDGFGREDIAIRATVTKRGDALRVDLSESDEQATGFVNSSFPNMRSAVCMAFAYLLDPEVAKNDGAFRPLEVVAREGTIVWAREGAPVTMCTSHPSNEIVEAITRAMQHCCPERATGGWGRRFRVALQGRDKRRPGRPFVWHLFHARPGGGGSSGGDGWSTAGEWHSAGGLKFGSVEMAEARFPLLFERHEFLPGSAGDGKHRGGFGGDLSLLVESDGLCRANTAGDGARHGAAGMVGGQDGAPHDYRLRRADGEERKLRTKEVGIAVEPGDRLLVRSGGGGGWGDPAQRDPEARERDRREGMA</sequence>
<dbReference type="PANTHER" id="PTHR11365:SF23">
    <property type="entry name" value="HYPOTHETICAL 5-OXOPROLINASE (EUROFUNG)-RELATED"/>
    <property type="match status" value="1"/>
</dbReference>
<feature type="domain" description="Hydantoinase B/oxoprolinase" evidence="2">
    <location>
        <begin position="51"/>
        <end position="575"/>
    </location>
</feature>
<feature type="region of interest" description="Disordered" evidence="1">
    <location>
        <begin position="563"/>
        <end position="592"/>
    </location>
</feature>
<comment type="caution">
    <text evidence="3">The sequence shown here is derived from an EMBL/GenBank/DDBJ whole genome shotgun (WGS) entry which is preliminary data.</text>
</comment>
<feature type="compositionally biased region" description="Basic and acidic residues" evidence="1">
    <location>
        <begin position="576"/>
        <end position="592"/>
    </location>
</feature>
<proteinExistence type="predicted"/>
<dbReference type="InterPro" id="IPR045079">
    <property type="entry name" value="Oxoprolinase-like"/>
</dbReference>
<dbReference type="Proteomes" id="UP001501588">
    <property type="component" value="Unassembled WGS sequence"/>
</dbReference>